<comment type="caution">
    <text evidence="10">The sequence shown here is derived from an EMBL/GenBank/DDBJ whole genome shotgun (WGS) entry which is preliminary data.</text>
</comment>
<dbReference type="GO" id="GO:0005886">
    <property type="term" value="C:plasma membrane"/>
    <property type="evidence" value="ECO:0007669"/>
    <property type="project" value="UniProtKB-SubCell"/>
</dbReference>
<evidence type="ECO:0000256" key="8">
    <source>
        <dbReference type="RuleBase" id="RU368066"/>
    </source>
</evidence>
<comment type="similarity">
    <text evidence="3 8">Belongs to the CTL (choline transporter-like) family.</text>
</comment>
<feature type="transmembrane region" description="Helical" evidence="8">
    <location>
        <begin position="155"/>
        <end position="175"/>
    </location>
</feature>
<dbReference type="PANTHER" id="PTHR12385">
    <property type="entry name" value="CHOLINE TRANSPORTER-LIKE (SLC FAMILY 44)"/>
    <property type="match status" value="1"/>
</dbReference>
<evidence type="ECO:0000256" key="4">
    <source>
        <dbReference type="ARBA" id="ARBA00015388"/>
    </source>
</evidence>
<feature type="transmembrane region" description="Helical" evidence="8">
    <location>
        <begin position="52"/>
        <end position="76"/>
    </location>
</feature>
<dbReference type="OrthoDB" id="44736at2759"/>
<evidence type="ECO:0000313" key="11">
    <source>
        <dbReference type="Proteomes" id="UP000186594"/>
    </source>
</evidence>
<name>A0A1U7LQQ1_NEOID</name>
<evidence type="ECO:0000256" key="9">
    <source>
        <dbReference type="SAM" id="MobiDB-lite"/>
    </source>
</evidence>
<evidence type="ECO:0000256" key="6">
    <source>
        <dbReference type="ARBA" id="ARBA00022989"/>
    </source>
</evidence>
<feature type="transmembrane region" description="Helical" evidence="8">
    <location>
        <begin position="258"/>
        <end position="274"/>
    </location>
</feature>
<protein>
    <recommendedName>
        <fullName evidence="4 8">Protein PNS1</fullName>
    </recommendedName>
</protein>
<keyword evidence="7 8" id="KW-0472">Membrane</keyword>
<feature type="transmembrane region" description="Helical" evidence="8">
    <location>
        <begin position="428"/>
        <end position="445"/>
    </location>
</feature>
<evidence type="ECO:0000256" key="1">
    <source>
        <dbReference type="ARBA" id="ARBA00002957"/>
    </source>
</evidence>
<evidence type="ECO:0000256" key="2">
    <source>
        <dbReference type="ARBA" id="ARBA00004651"/>
    </source>
</evidence>
<proteinExistence type="inferred from homology"/>
<evidence type="ECO:0000256" key="3">
    <source>
        <dbReference type="ARBA" id="ARBA00007168"/>
    </source>
</evidence>
<keyword evidence="6 8" id="KW-1133">Transmembrane helix</keyword>
<dbReference type="Pfam" id="PF04515">
    <property type="entry name" value="Choline_transpo"/>
    <property type="match status" value="1"/>
</dbReference>
<organism evidence="10 11">
    <name type="scientific">Neolecta irregularis (strain DAH-3)</name>
    <dbReference type="NCBI Taxonomy" id="1198029"/>
    <lineage>
        <taxon>Eukaryota</taxon>
        <taxon>Fungi</taxon>
        <taxon>Dikarya</taxon>
        <taxon>Ascomycota</taxon>
        <taxon>Taphrinomycotina</taxon>
        <taxon>Neolectales</taxon>
        <taxon>Neolectaceae</taxon>
        <taxon>Neolecta</taxon>
    </lineage>
</organism>
<feature type="region of interest" description="Disordered" evidence="9">
    <location>
        <begin position="1"/>
        <end position="36"/>
    </location>
</feature>
<dbReference type="EMBL" id="LXFE01000542">
    <property type="protein sequence ID" value="OLL24959.1"/>
    <property type="molecule type" value="Genomic_DNA"/>
</dbReference>
<feature type="transmembrane region" description="Helical" evidence="8">
    <location>
        <begin position="294"/>
        <end position="313"/>
    </location>
</feature>
<feature type="transmembrane region" description="Helical" evidence="8">
    <location>
        <begin position="129"/>
        <end position="149"/>
    </location>
</feature>
<feature type="transmembrane region" description="Helical" evidence="8">
    <location>
        <begin position="195"/>
        <end position="214"/>
    </location>
</feature>
<dbReference type="Proteomes" id="UP000186594">
    <property type="component" value="Unassembled WGS sequence"/>
</dbReference>
<dbReference type="InterPro" id="IPR007603">
    <property type="entry name" value="Choline_transptr-like"/>
</dbReference>
<reference evidence="10 11" key="1">
    <citation type="submission" date="2016-04" db="EMBL/GenBank/DDBJ databases">
        <title>Evolutionary innovation and constraint leading to complex multicellularity in the Ascomycota.</title>
        <authorList>
            <person name="Cisse O."/>
            <person name="Nguyen A."/>
            <person name="Hewitt D.A."/>
            <person name="Jedd G."/>
            <person name="Stajich J.E."/>
        </authorList>
    </citation>
    <scope>NUCLEOTIDE SEQUENCE [LARGE SCALE GENOMIC DNA]</scope>
    <source>
        <strain evidence="10 11">DAH-3</strain>
    </source>
</reference>
<comment type="subcellular location">
    <subcellularLocation>
        <location evidence="2 8">Cell membrane</location>
        <topology evidence="2 8">Multi-pass membrane protein</topology>
    </subcellularLocation>
</comment>
<gene>
    <name evidence="10" type="ORF">NEOLI_002775</name>
</gene>
<dbReference type="GO" id="GO:0022857">
    <property type="term" value="F:transmembrane transporter activity"/>
    <property type="evidence" value="ECO:0007669"/>
    <property type="project" value="UniProtKB-UniRule"/>
</dbReference>
<keyword evidence="5 8" id="KW-0812">Transmembrane</keyword>
<dbReference type="PANTHER" id="PTHR12385:SF4">
    <property type="entry name" value="PROTEIN PNS1"/>
    <property type="match status" value="1"/>
</dbReference>
<feature type="transmembrane region" description="Helical" evidence="8">
    <location>
        <begin position="334"/>
        <end position="353"/>
    </location>
</feature>
<sequence>MTSYQSQAGYYQPMRDSESYTPYQPPEYSQKPQEGDQTFEQKFEVRPVYNDVWAAIAFLLDLLIFAGLSGFCINAYRNTKGFQDKGIYGHSSNDFSINTNTTILFAFVLVVAFGLALLYLVLARMFTKMFIWATGIFHVLLGLSFAGYYFATRSYGAAIVLGIFAIFYGIAFVTWIPRIPFATQILQFTLDVSRFYKSMSFTAWFAVTLISAYVKFDPETNNPGCKQTGSNCGKGSLIVVLVFLVFSAYWITEVIKNLVHTTICGVYGAYYYGLNSPQGLPRHATLGSFQRASTYSFGSVSFGSLIVSLIQLLRTLASIGEQDAQQQGSTGLMIVFTLFRCLLGFIEGLVQYFNHYAYTQVALYGKKYIQAAKDTWSLIKSKGIDAIINDCLIDNVLTMGTVTIAYICAFLCYLYLKFTKPGYNTDDAFTPVIMAFGFLAGLQIGNTATVTIKSGTATLFVVIAEDPAVLRNSFPLIYERIMQRYPGFSM</sequence>
<evidence type="ECO:0000256" key="7">
    <source>
        <dbReference type="ARBA" id="ARBA00023136"/>
    </source>
</evidence>
<dbReference type="OMA" id="DTIFVAM"/>
<feature type="transmembrane region" description="Helical" evidence="8">
    <location>
        <begin position="396"/>
        <end position="416"/>
    </location>
</feature>
<evidence type="ECO:0000313" key="10">
    <source>
        <dbReference type="EMBL" id="OLL24959.1"/>
    </source>
</evidence>
<keyword evidence="11" id="KW-1185">Reference proteome</keyword>
<feature type="transmembrane region" description="Helical" evidence="8">
    <location>
        <begin position="234"/>
        <end position="251"/>
    </location>
</feature>
<accession>A0A1U7LQQ1</accession>
<comment type="function">
    <text evidence="1 8">Probably involved in transport through the plasma membrane.</text>
</comment>
<dbReference type="AlphaFoldDB" id="A0A1U7LQQ1"/>
<dbReference type="STRING" id="1198029.A0A1U7LQQ1"/>
<evidence type="ECO:0000256" key="5">
    <source>
        <dbReference type="ARBA" id="ARBA00022692"/>
    </source>
</evidence>
<feature type="transmembrane region" description="Helical" evidence="8">
    <location>
        <begin position="103"/>
        <end position="122"/>
    </location>
</feature>